<keyword evidence="4" id="KW-1185">Reference proteome</keyword>
<name>A0AAV9RXZ4_9TELE</name>
<dbReference type="AlphaFoldDB" id="A0AAV9RXZ4"/>
<dbReference type="EMBL" id="JAHHUM010001180">
    <property type="protein sequence ID" value="KAK5613964.1"/>
    <property type="molecule type" value="Genomic_DNA"/>
</dbReference>
<sequence>MLFYILLAGVPGLILMVLLVVCLVCWKRRRAKKLEAGVLNQMTETTSRNNYSDEDEEDEADYVNVEPVDINSLRAEEEYDDSHDYEEPDEGAVASAGNTEEQTNEEDSTSSELDYVNLEEQTVDIYGEELDIYQNI</sequence>
<feature type="compositionally biased region" description="Acidic residues" evidence="1">
    <location>
        <begin position="77"/>
        <end position="90"/>
    </location>
</feature>
<gene>
    <name evidence="3" type="ORF">CRENBAI_013619</name>
</gene>
<accession>A0AAV9RXZ4</accession>
<dbReference type="Proteomes" id="UP001311232">
    <property type="component" value="Unassembled WGS sequence"/>
</dbReference>
<evidence type="ECO:0008006" key="5">
    <source>
        <dbReference type="Google" id="ProtNLM"/>
    </source>
</evidence>
<evidence type="ECO:0000256" key="1">
    <source>
        <dbReference type="SAM" id="MobiDB-lite"/>
    </source>
</evidence>
<evidence type="ECO:0000313" key="3">
    <source>
        <dbReference type="EMBL" id="KAK5613964.1"/>
    </source>
</evidence>
<keyword evidence="2" id="KW-0812">Transmembrane</keyword>
<feature type="transmembrane region" description="Helical" evidence="2">
    <location>
        <begin position="6"/>
        <end position="26"/>
    </location>
</feature>
<organism evidence="3 4">
    <name type="scientific">Crenichthys baileyi</name>
    <name type="common">White River springfish</name>
    <dbReference type="NCBI Taxonomy" id="28760"/>
    <lineage>
        <taxon>Eukaryota</taxon>
        <taxon>Metazoa</taxon>
        <taxon>Chordata</taxon>
        <taxon>Craniata</taxon>
        <taxon>Vertebrata</taxon>
        <taxon>Euteleostomi</taxon>
        <taxon>Actinopterygii</taxon>
        <taxon>Neopterygii</taxon>
        <taxon>Teleostei</taxon>
        <taxon>Neoteleostei</taxon>
        <taxon>Acanthomorphata</taxon>
        <taxon>Ovalentaria</taxon>
        <taxon>Atherinomorphae</taxon>
        <taxon>Cyprinodontiformes</taxon>
        <taxon>Goodeidae</taxon>
        <taxon>Crenichthys</taxon>
    </lineage>
</organism>
<comment type="caution">
    <text evidence="3">The sequence shown here is derived from an EMBL/GenBank/DDBJ whole genome shotgun (WGS) entry which is preliminary data.</text>
</comment>
<protein>
    <recommendedName>
        <fullName evidence="5">Linker for activation of T-cells family member 2</fullName>
    </recommendedName>
</protein>
<proteinExistence type="predicted"/>
<keyword evidence="2" id="KW-0472">Membrane</keyword>
<reference evidence="3 4" key="1">
    <citation type="submission" date="2021-06" db="EMBL/GenBank/DDBJ databases">
        <authorList>
            <person name="Palmer J.M."/>
        </authorList>
    </citation>
    <scope>NUCLEOTIDE SEQUENCE [LARGE SCALE GENOMIC DNA]</scope>
    <source>
        <strain evidence="3 4">MEX-2019</strain>
        <tissue evidence="3">Muscle</tissue>
    </source>
</reference>
<keyword evidence="2" id="KW-1133">Transmembrane helix</keyword>
<evidence type="ECO:0000313" key="4">
    <source>
        <dbReference type="Proteomes" id="UP001311232"/>
    </source>
</evidence>
<feature type="compositionally biased region" description="Acidic residues" evidence="1">
    <location>
        <begin position="52"/>
        <end position="61"/>
    </location>
</feature>
<feature type="region of interest" description="Disordered" evidence="1">
    <location>
        <begin position="42"/>
        <end position="116"/>
    </location>
</feature>
<evidence type="ECO:0000256" key="2">
    <source>
        <dbReference type="SAM" id="Phobius"/>
    </source>
</evidence>